<accession>A0ABR3XVA2</accession>
<dbReference type="EMBL" id="JAVDPF010000010">
    <property type="protein sequence ID" value="KAL1879517.1"/>
    <property type="molecule type" value="Genomic_DNA"/>
</dbReference>
<organism evidence="3 4">
    <name type="scientific">Paecilomyces lecythidis</name>
    <dbReference type="NCBI Taxonomy" id="3004212"/>
    <lineage>
        <taxon>Eukaryota</taxon>
        <taxon>Fungi</taxon>
        <taxon>Dikarya</taxon>
        <taxon>Ascomycota</taxon>
        <taxon>Pezizomycotina</taxon>
        <taxon>Eurotiomycetes</taxon>
        <taxon>Eurotiomycetidae</taxon>
        <taxon>Eurotiales</taxon>
        <taxon>Thermoascaceae</taxon>
        <taxon>Paecilomyces</taxon>
    </lineage>
</organism>
<dbReference type="SUPFAM" id="SSF51735">
    <property type="entry name" value="NAD(P)-binding Rossmann-fold domains"/>
    <property type="match status" value="1"/>
</dbReference>
<dbReference type="CDD" id="cd05233">
    <property type="entry name" value="SDR_c"/>
    <property type="match status" value="1"/>
</dbReference>
<dbReference type="InterPro" id="IPR036291">
    <property type="entry name" value="NAD(P)-bd_dom_sf"/>
</dbReference>
<evidence type="ECO:0000256" key="1">
    <source>
        <dbReference type="ARBA" id="ARBA00006484"/>
    </source>
</evidence>
<reference evidence="3 4" key="1">
    <citation type="journal article" date="2024" name="IMA Fungus">
        <title>IMA Genome - F19 : A genome assembly and annotation guide to empower mycologists, including annotated draft genome sequences of Ceratocystis pirilliformis, Diaporthe australafricana, Fusarium ophioides, Paecilomyces lecythidis, and Sporothrix stenoceras.</title>
        <authorList>
            <person name="Aylward J."/>
            <person name="Wilson A.M."/>
            <person name="Visagie C.M."/>
            <person name="Spraker J."/>
            <person name="Barnes I."/>
            <person name="Buitendag C."/>
            <person name="Ceriani C."/>
            <person name="Del Mar Angel L."/>
            <person name="du Plessis D."/>
            <person name="Fuchs T."/>
            <person name="Gasser K."/>
            <person name="Kramer D."/>
            <person name="Li W."/>
            <person name="Munsamy K."/>
            <person name="Piso A."/>
            <person name="Price J.L."/>
            <person name="Sonnekus B."/>
            <person name="Thomas C."/>
            <person name="van der Nest A."/>
            <person name="van Dijk A."/>
            <person name="van Heerden A."/>
            <person name="van Vuuren N."/>
            <person name="Yilmaz N."/>
            <person name="Duong T.A."/>
            <person name="van der Merwe N.A."/>
            <person name="Wingfield M.J."/>
            <person name="Wingfield B.D."/>
        </authorList>
    </citation>
    <scope>NUCLEOTIDE SEQUENCE [LARGE SCALE GENOMIC DNA]</scope>
    <source>
        <strain evidence="3 4">CMW 18167</strain>
    </source>
</reference>
<keyword evidence="2" id="KW-0560">Oxidoreductase</keyword>
<evidence type="ECO:0000313" key="4">
    <source>
        <dbReference type="Proteomes" id="UP001583193"/>
    </source>
</evidence>
<evidence type="ECO:0000256" key="2">
    <source>
        <dbReference type="ARBA" id="ARBA00023002"/>
    </source>
</evidence>
<dbReference type="InterPro" id="IPR002347">
    <property type="entry name" value="SDR_fam"/>
</dbReference>
<keyword evidence="4" id="KW-1185">Reference proteome</keyword>
<proteinExistence type="inferred from homology"/>
<gene>
    <name evidence="3" type="ORF">Plec18167_003974</name>
</gene>
<dbReference type="Pfam" id="PF13561">
    <property type="entry name" value="adh_short_C2"/>
    <property type="match status" value="1"/>
</dbReference>
<evidence type="ECO:0000313" key="3">
    <source>
        <dbReference type="EMBL" id="KAL1879517.1"/>
    </source>
</evidence>
<dbReference type="PANTHER" id="PTHR43943">
    <property type="entry name" value="DEHYDROGENASE/REDUCTASE (SDR FAMILY) MEMBER 4"/>
    <property type="match status" value="1"/>
</dbReference>
<protein>
    <submittedName>
        <fullName evidence="3">Uncharacterized protein</fullName>
    </submittedName>
</protein>
<comment type="similarity">
    <text evidence="1">Belongs to the short-chain dehydrogenases/reductases (SDR) family.</text>
</comment>
<comment type="caution">
    <text evidence="3">The sequence shown here is derived from an EMBL/GenBank/DDBJ whole genome shotgun (WGS) entry which is preliminary data.</text>
</comment>
<dbReference type="Gene3D" id="3.40.50.720">
    <property type="entry name" value="NAD(P)-binding Rossmann-like Domain"/>
    <property type="match status" value="1"/>
</dbReference>
<dbReference type="Proteomes" id="UP001583193">
    <property type="component" value="Unassembled WGS sequence"/>
</dbReference>
<dbReference type="PRINTS" id="PR00081">
    <property type="entry name" value="GDHRDH"/>
</dbReference>
<dbReference type="PANTHER" id="PTHR43943:SF17">
    <property type="entry name" value="3-PHENYLPROPIONATE-DIHYDRODIOL_CINNAMIC ACID-DIHYDRODIOL DEHYDROGENASE"/>
    <property type="match status" value="1"/>
</dbReference>
<name>A0ABR3XVA2_9EURO</name>
<sequence length="276" mass="28765">MSLAFKDKVVLVTGKLSRFPPPEVGSADQLIIGGTKGIGRRIVEAFLAEGARVYFCSRTAVDVDAAVTELAVPTSTRPGTPVGAAVDVSKPDQVRSWVQSAISAEGGIDVVVSNVSSLSMADNAEAWAAAFQTDMIGTVTLVNTALPALEKRQGNIIAISSVSGRDVDFTAPGPYGAVKAALTHYMAQQAHTLAPKGIRANTVSPGNIYIEDGVWGNIERGNPELFKSQLAKNPMGRLGKPEEVANAVLFLASEKASFISGANLVIDGALCTGVQQ</sequence>